<reference evidence="2" key="1">
    <citation type="journal article" date="2022" name="Mol. Ecol. Resour.">
        <title>The genomes of chicory, endive, great burdock and yacon provide insights into Asteraceae palaeo-polyploidization history and plant inulin production.</title>
        <authorList>
            <person name="Fan W."/>
            <person name="Wang S."/>
            <person name="Wang H."/>
            <person name="Wang A."/>
            <person name="Jiang F."/>
            <person name="Liu H."/>
            <person name="Zhao H."/>
            <person name="Xu D."/>
            <person name="Zhang Y."/>
        </authorList>
    </citation>
    <scope>NUCLEOTIDE SEQUENCE [LARGE SCALE GENOMIC DNA]</scope>
    <source>
        <strain evidence="2">cv. Punajuju</strain>
    </source>
</reference>
<dbReference type="Proteomes" id="UP001055811">
    <property type="component" value="Linkage Group LG02"/>
</dbReference>
<accession>A0ACB9G7P2</accession>
<gene>
    <name evidence="1" type="ORF">L2E82_08605</name>
</gene>
<sequence length="76" mass="8649">MFLNLNSKSSSLSTPECHFVSTSLNVGSWNPRESLTFSKFPTLSFRYQASVVLLSFLYQDHNCFLTCPQTPFTFSL</sequence>
<organism evidence="1 2">
    <name type="scientific">Cichorium intybus</name>
    <name type="common">Chicory</name>
    <dbReference type="NCBI Taxonomy" id="13427"/>
    <lineage>
        <taxon>Eukaryota</taxon>
        <taxon>Viridiplantae</taxon>
        <taxon>Streptophyta</taxon>
        <taxon>Embryophyta</taxon>
        <taxon>Tracheophyta</taxon>
        <taxon>Spermatophyta</taxon>
        <taxon>Magnoliopsida</taxon>
        <taxon>eudicotyledons</taxon>
        <taxon>Gunneridae</taxon>
        <taxon>Pentapetalae</taxon>
        <taxon>asterids</taxon>
        <taxon>campanulids</taxon>
        <taxon>Asterales</taxon>
        <taxon>Asteraceae</taxon>
        <taxon>Cichorioideae</taxon>
        <taxon>Cichorieae</taxon>
        <taxon>Cichoriinae</taxon>
        <taxon>Cichorium</taxon>
    </lineage>
</organism>
<protein>
    <submittedName>
        <fullName evidence="1">Uncharacterized protein</fullName>
    </submittedName>
</protein>
<evidence type="ECO:0000313" key="1">
    <source>
        <dbReference type="EMBL" id="KAI3779101.1"/>
    </source>
</evidence>
<keyword evidence="2" id="KW-1185">Reference proteome</keyword>
<reference evidence="1 2" key="2">
    <citation type="journal article" date="2022" name="Mol. Ecol. Resour.">
        <title>The genomes of chicory, endive, great burdock and yacon provide insights into Asteraceae paleo-polyploidization history and plant inulin production.</title>
        <authorList>
            <person name="Fan W."/>
            <person name="Wang S."/>
            <person name="Wang H."/>
            <person name="Wang A."/>
            <person name="Jiang F."/>
            <person name="Liu H."/>
            <person name="Zhao H."/>
            <person name="Xu D."/>
            <person name="Zhang Y."/>
        </authorList>
    </citation>
    <scope>NUCLEOTIDE SEQUENCE [LARGE SCALE GENOMIC DNA]</scope>
    <source>
        <strain evidence="2">cv. Punajuju</strain>
        <tissue evidence="1">Leaves</tissue>
    </source>
</reference>
<proteinExistence type="predicted"/>
<evidence type="ECO:0000313" key="2">
    <source>
        <dbReference type="Proteomes" id="UP001055811"/>
    </source>
</evidence>
<comment type="caution">
    <text evidence="1">The sequence shown here is derived from an EMBL/GenBank/DDBJ whole genome shotgun (WGS) entry which is preliminary data.</text>
</comment>
<dbReference type="EMBL" id="CM042010">
    <property type="protein sequence ID" value="KAI3779101.1"/>
    <property type="molecule type" value="Genomic_DNA"/>
</dbReference>
<name>A0ACB9G7P2_CICIN</name>